<protein>
    <submittedName>
        <fullName evidence="7">DUF4968 domain-containing protein</fullName>
    </submittedName>
</protein>
<evidence type="ECO:0000259" key="3">
    <source>
        <dbReference type="Pfam" id="PF01055"/>
    </source>
</evidence>
<feature type="domain" description="Glycosyl hydrolase family 31 C-terminal" evidence="6">
    <location>
        <begin position="604"/>
        <end position="689"/>
    </location>
</feature>
<dbReference type="Pfam" id="PF01055">
    <property type="entry name" value="Glyco_hydro_31_2nd"/>
    <property type="match status" value="1"/>
</dbReference>
<evidence type="ECO:0000259" key="4">
    <source>
        <dbReference type="Pfam" id="PF13802"/>
    </source>
</evidence>
<sequence>MAMLLGLSCTLPMQAQSVKQREISKRAEANPEDIDLKDVDAIYKKDVSSVQDEGCPQTVTSMTLLAHGLELNTTGGFLRLQVVNAQVLHISYGTKKAVADRKSYITDGAYDGSKFQVSETNQAYVLQTGSCRAMVDKVSGYVSLYDADGKMLVTETPGKARMNVERDSVCPYTSFQLSSEDALYGLGQFRDNKMNLRNTERELVQFNTQAAIPVVYSTMGWGIYWDNPTRTIYRDGKQGMSFRSDYGNTVDYYLFVGKNLDELTSAFHSFTGSVPMMPYWALGYHQSRNRYHNRKEYMEVAKIAHEKNIPMGSLFIDYHYWGKYGTGAMKFDESLWPNMPEMLDSIHNVYKTKTVITMWPCFKKGTPHYNQLLSKGFILDGAFAIDGIIYDVFNPEARKMYRDMINPLLKLNIDGWFMDGPEPDHVPSFLKTKTYLGDAQRVRNLYPLFNSANFYQAITEQRPHLRPYMITRCATVSQHKYGTAVWSGDIPATWQELRNQVTAGLNFTAVGCPYWTSDIGGYSGGDPHDPAYRELFTRWFEYGTFCSIFRAHGRRYPGKTETPNEPWSYGAETEKILTSYIDMRYKLLPYIYSLSAMTAHTGYNPMRLLAYDFANDKNVLDCKDQFMYGPAFLVCPVLTEGQNQRTVYLPKGEKWIDYWTGKVSDGGASITVDAPIEKMPLFVKAGSIVPSYNQVYGNEIAHGVPVRLDVYAGKDAHFDYYIDDGVSMDYKQGKYKRIPLHWDEEQQMLTFAFSEGSYAMGKMTFEIYLHKDGKTSKMKKAKYAGKSICVKIK</sequence>
<reference evidence="7" key="1">
    <citation type="submission" date="2021-12" db="EMBL/GenBank/DDBJ databases">
        <authorList>
            <person name="Lv X."/>
        </authorList>
    </citation>
    <scope>NUCLEOTIDE SEQUENCE</scope>
    <source>
        <strain evidence="7">HF2106</strain>
    </source>
</reference>
<dbReference type="AlphaFoldDB" id="A0AAW4YK80"/>
<dbReference type="InterPro" id="IPR000322">
    <property type="entry name" value="Glyco_hydro_31_TIM"/>
</dbReference>
<comment type="caution">
    <text evidence="7">The sequence shown here is derived from an EMBL/GenBank/DDBJ whole genome shotgun (WGS) entry which is preliminary data.</text>
</comment>
<accession>A0AAW4YK80</accession>
<dbReference type="Pfam" id="PF17137">
    <property type="entry name" value="DUF5110"/>
    <property type="match status" value="1"/>
</dbReference>
<comment type="similarity">
    <text evidence="1 2">Belongs to the glycosyl hydrolase 31 family.</text>
</comment>
<name>A0AAW4YK80_9BACT</name>
<dbReference type="InterPro" id="IPR048395">
    <property type="entry name" value="Glyco_hydro_31_C"/>
</dbReference>
<evidence type="ECO:0000313" key="7">
    <source>
        <dbReference type="EMBL" id="MCE4122807.1"/>
    </source>
</evidence>
<dbReference type="EMBL" id="JAJTVO010000020">
    <property type="protein sequence ID" value="MCE4122807.1"/>
    <property type="molecule type" value="Genomic_DNA"/>
</dbReference>
<evidence type="ECO:0000256" key="2">
    <source>
        <dbReference type="RuleBase" id="RU361185"/>
    </source>
</evidence>
<proteinExistence type="inferred from homology"/>
<dbReference type="Gene3D" id="3.20.20.80">
    <property type="entry name" value="Glycosidases"/>
    <property type="match status" value="1"/>
</dbReference>
<dbReference type="InterPro" id="IPR033403">
    <property type="entry name" value="DUF5110"/>
</dbReference>
<dbReference type="InterPro" id="IPR017853">
    <property type="entry name" value="GH"/>
</dbReference>
<dbReference type="InterPro" id="IPR013780">
    <property type="entry name" value="Glyco_hydro_b"/>
</dbReference>
<dbReference type="Pfam" id="PF13802">
    <property type="entry name" value="Gal_mutarotas_2"/>
    <property type="match status" value="1"/>
</dbReference>
<dbReference type="Gene3D" id="2.60.40.1760">
    <property type="entry name" value="glycosyl hydrolase (family 31)"/>
    <property type="match status" value="1"/>
</dbReference>
<dbReference type="CDD" id="cd14752">
    <property type="entry name" value="GH31_N"/>
    <property type="match status" value="1"/>
</dbReference>
<dbReference type="Gene3D" id="2.60.40.1180">
    <property type="entry name" value="Golgi alpha-mannosidase II"/>
    <property type="match status" value="2"/>
</dbReference>
<evidence type="ECO:0000313" key="8">
    <source>
        <dbReference type="Proteomes" id="UP001200307"/>
    </source>
</evidence>
<keyword evidence="2" id="KW-0326">Glycosidase</keyword>
<dbReference type="GO" id="GO:0004553">
    <property type="term" value="F:hydrolase activity, hydrolyzing O-glycosyl compounds"/>
    <property type="evidence" value="ECO:0007669"/>
    <property type="project" value="InterPro"/>
</dbReference>
<evidence type="ECO:0000259" key="5">
    <source>
        <dbReference type="Pfam" id="PF17137"/>
    </source>
</evidence>
<dbReference type="SUPFAM" id="SSF74650">
    <property type="entry name" value="Galactose mutarotase-like"/>
    <property type="match status" value="1"/>
</dbReference>
<dbReference type="SUPFAM" id="SSF51011">
    <property type="entry name" value="Glycosyl hydrolase domain"/>
    <property type="match status" value="1"/>
</dbReference>
<feature type="domain" description="DUF5110" evidence="5">
    <location>
        <begin position="706"/>
        <end position="770"/>
    </location>
</feature>
<gene>
    <name evidence="7" type="ORF">LYY06_11110</name>
</gene>
<keyword evidence="2" id="KW-0378">Hydrolase</keyword>
<dbReference type="InterPro" id="IPR051816">
    <property type="entry name" value="Glycosyl_Hydrolase_31"/>
</dbReference>
<dbReference type="PANTHER" id="PTHR43863:SF2">
    <property type="entry name" value="MALTASE-GLUCOAMYLASE"/>
    <property type="match status" value="1"/>
</dbReference>
<organism evidence="7 8">
    <name type="scientific">Segatella copri</name>
    <dbReference type="NCBI Taxonomy" id="165179"/>
    <lineage>
        <taxon>Bacteria</taxon>
        <taxon>Pseudomonadati</taxon>
        <taxon>Bacteroidota</taxon>
        <taxon>Bacteroidia</taxon>
        <taxon>Bacteroidales</taxon>
        <taxon>Prevotellaceae</taxon>
        <taxon>Segatella</taxon>
    </lineage>
</organism>
<dbReference type="GO" id="GO:0005975">
    <property type="term" value="P:carbohydrate metabolic process"/>
    <property type="evidence" value="ECO:0007669"/>
    <property type="project" value="InterPro"/>
</dbReference>
<dbReference type="GO" id="GO:0030246">
    <property type="term" value="F:carbohydrate binding"/>
    <property type="evidence" value="ECO:0007669"/>
    <property type="project" value="InterPro"/>
</dbReference>
<feature type="domain" description="Glycoside hydrolase family 31 N-terminal" evidence="4">
    <location>
        <begin position="78"/>
        <end position="231"/>
    </location>
</feature>
<dbReference type="Proteomes" id="UP001200307">
    <property type="component" value="Unassembled WGS sequence"/>
</dbReference>
<dbReference type="InterPro" id="IPR025887">
    <property type="entry name" value="Glyco_hydro_31_N_dom"/>
</dbReference>
<dbReference type="InterPro" id="IPR011013">
    <property type="entry name" value="Gal_mutarotase_sf_dom"/>
</dbReference>
<feature type="domain" description="Glycoside hydrolase family 31 TIM barrel" evidence="3">
    <location>
        <begin position="275"/>
        <end position="594"/>
    </location>
</feature>
<dbReference type="Pfam" id="PF21365">
    <property type="entry name" value="Glyco_hydro_31_3rd"/>
    <property type="match status" value="1"/>
</dbReference>
<dbReference type="SUPFAM" id="SSF51445">
    <property type="entry name" value="(Trans)glycosidases"/>
    <property type="match status" value="1"/>
</dbReference>
<dbReference type="PANTHER" id="PTHR43863">
    <property type="entry name" value="HYDROLASE, PUTATIVE (AFU_ORTHOLOGUE AFUA_1G03140)-RELATED"/>
    <property type="match status" value="1"/>
</dbReference>
<evidence type="ECO:0000259" key="6">
    <source>
        <dbReference type="Pfam" id="PF21365"/>
    </source>
</evidence>
<dbReference type="RefSeq" id="WP_233339490.1">
    <property type="nucleotide sequence ID" value="NZ_JAJTVO010000020.1"/>
</dbReference>
<evidence type="ECO:0000256" key="1">
    <source>
        <dbReference type="ARBA" id="ARBA00007806"/>
    </source>
</evidence>